<evidence type="ECO:0000256" key="10">
    <source>
        <dbReference type="SAM" id="Phobius"/>
    </source>
</evidence>
<evidence type="ECO:0000256" key="4">
    <source>
        <dbReference type="ARBA" id="ARBA00022538"/>
    </source>
</evidence>
<keyword evidence="11" id="KW-0407">Ion channel</keyword>
<keyword evidence="5 10" id="KW-0812">Transmembrane</keyword>
<dbReference type="GO" id="GO:0030322">
    <property type="term" value="P:stabilization of membrane potential"/>
    <property type="evidence" value="ECO:0007669"/>
    <property type="project" value="TreeGrafter"/>
</dbReference>
<dbReference type="InterPro" id="IPR003280">
    <property type="entry name" value="2pore_dom_K_chnl"/>
</dbReference>
<dbReference type="EMBL" id="KB502957">
    <property type="protein sequence ID" value="EMP40872.1"/>
    <property type="molecule type" value="Genomic_DNA"/>
</dbReference>
<dbReference type="GO" id="GO:0022841">
    <property type="term" value="F:potassium ion leak channel activity"/>
    <property type="evidence" value="ECO:0007669"/>
    <property type="project" value="TreeGrafter"/>
</dbReference>
<keyword evidence="7 10" id="KW-1133">Transmembrane helix</keyword>
<evidence type="ECO:0000313" key="11">
    <source>
        <dbReference type="EMBL" id="EMP40872.1"/>
    </source>
</evidence>
<feature type="transmembrane region" description="Helical" evidence="10">
    <location>
        <begin position="21"/>
        <end position="42"/>
    </location>
</feature>
<reference evidence="12" key="1">
    <citation type="journal article" date="2013" name="Nat. Genet.">
        <title>The draft genomes of soft-shell turtle and green sea turtle yield insights into the development and evolution of the turtle-specific body plan.</title>
        <authorList>
            <person name="Wang Z."/>
            <person name="Pascual-Anaya J."/>
            <person name="Zadissa A."/>
            <person name="Li W."/>
            <person name="Niimura Y."/>
            <person name="Huang Z."/>
            <person name="Li C."/>
            <person name="White S."/>
            <person name="Xiong Z."/>
            <person name="Fang D."/>
            <person name="Wang B."/>
            <person name="Ming Y."/>
            <person name="Chen Y."/>
            <person name="Zheng Y."/>
            <person name="Kuraku S."/>
            <person name="Pignatelli M."/>
            <person name="Herrero J."/>
            <person name="Beal K."/>
            <person name="Nozawa M."/>
            <person name="Li Q."/>
            <person name="Wang J."/>
            <person name="Zhang H."/>
            <person name="Yu L."/>
            <person name="Shigenobu S."/>
            <person name="Wang J."/>
            <person name="Liu J."/>
            <person name="Flicek P."/>
            <person name="Searle S."/>
            <person name="Wang J."/>
            <person name="Kuratani S."/>
            <person name="Yin Y."/>
            <person name="Aken B."/>
            <person name="Zhang G."/>
            <person name="Irie N."/>
        </authorList>
    </citation>
    <scope>NUCLEOTIDE SEQUENCE [LARGE SCALE GENOMIC DNA]</scope>
</reference>
<comment type="catalytic activity">
    <reaction evidence="9">
        <text>K(+)(in) = K(+)(out)</text>
        <dbReference type="Rhea" id="RHEA:29463"/>
        <dbReference type="ChEBI" id="CHEBI:29103"/>
    </reaction>
</comment>
<keyword evidence="3" id="KW-1003">Cell membrane</keyword>
<dbReference type="FunFam" id="1.10.287.70:FF:000360">
    <property type="entry name" value="Potassium two pore domain channel subfamily K member 6"/>
    <property type="match status" value="1"/>
</dbReference>
<dbReference type="PANTHER" id="PTHR11003">
    <property type="entry name" value="POTASSIUM CHANNEL, SUBFAMILY K"/>
    <property type="match status" value="1"/>
</dbReference>
<keyword evidence="12" id="KW-1185">Reference proteome</keyword>
<dbReference type="Proteomes" id="UP000031443">
    <property type="component" value="Unassembled WGS sequence"/>
</dbReference>
<evidence type="ECO:0000256" key="8">
    <source>
        <dbReference type="ARBA" id="ARBA00023136"/>
    </source>
</evidence>
<gene>
    <name evidence="11" type="ORF">UY3_01892</name>
</gene>
<evidence type="ECO:0000256" key="2">
    <source>
        <dbReference type="ARBA" id="ARBA00006666"/>
    </source>
</evidence>
<evidence type="ECO:0000256" key="6">
    <source>
        <dbReference type="ARBA" id="ARBA00022826"/>
    </source>
</evidence>
<proteinExistence type="inferred from homology"/>
<dbReference type="STRING" id="8469.M7CIR8"/>
<keyword evidence="6" id="KW-0630">Potassium</keyword>
<evidence type="ECO:0000256" key="9">
    <source>
        <dbReference type="ARBA" id="ARBA00034430"/>
    </source>
</evidence>
<keyword evidence="6" id="KW-0631">Potassium channel</keyword>
<evidence type="ECO:0000256" key="5">
    <source>
        <dbReference type="ARBA" id="ARBA00022692"/>
    </source>
</evidence>
<dbReference type="SUPFAM" id="SSF81324">
    <property type="entry name" value="Voltage-gated potassium channels"/>
    <property type="match status" value="1"/>
</dbReference>
<keyword evidence="8 10" id="KW-0472">Membrane</keyword>
<accession>M7CIR8</accession>
<keyword evidence="11" id="KW-0406">Ion transport</keyword>
<comment type="similarity">
    <text evidence="2">Belongs to the two pore domain potassium channel (TC 1.A.1.8) family.</text>
</comment>
<dbReference type="GO" id="GO:0015271">
    <property type="term" value="F:outward rectifier potassium channel activity"/>
    <property type="evidence" value="ECO:0007669"/>
    <property type="project" value="TreeGrafter"/>
</dbReference>
<evidence type="ECO:0000256" key="3">
    <source>
        <dbReference type="ARBA" id="ARBA00022475"/>
    </source>
</evidence>
<sequence>MAWRGCCCSSLGHLNEDNARFLLLAALIVLYMLCGAAVFSAIELPTEREAKEKWEERFVNFSQRHNLSRAELQDFLREYQEASVAGIRVDDIRPRWDFTGAFYFVGTVVSTIGDVYTYQ</sequence>
<keyword evidence="11" id="KW-0813">Transport</keyword>
<dbReference type="PANTHER" id="PTHR11003:SF57">
    <property type="entry name" value="POTASSIUM CHANNEL SUBFAMILY K MEMBER 13"/>
    <property type="match status" value="1"/>
</dbReference>
<protein>
    <submittedName>
        <fullName evidence="11">Potassium channel subfamily K member 13</fullName>
    </submittedName>
</protein>
<evidence type="ECO:0000256" key="1">
    <source>
        <dbReference type="ARBA" id="ARBA00004651"/>
    </source>
</evidence>
<name>M7CIR8_CHEMY</name>
<evidence type="ECO:0000256" key="7">
    <source>
        <dbReference type="ARBA" id="ARBA00022989"/>
    </source>
</evidence>
<dbReference type="AlphaFoldDB" id="M7CIR8"/>
<dbReference type="Gene3D" id="1.10.287.70">
    <property type="match status" value="1"/>
</dbReference>
<dbReference type="InterPro" id="IPR005410">
    <property type="entry name" value="2pore_dom_K_chnl_THIK"/>
</dbReference>
<dbReference type="GO" id="GO:0005886">
    <property type="term" value="C:plasma membrane"/>
    <property type="evidence" value="ECO:0007669"/>
    <property type="project" value="UniProtKB-SubCell"/>
</dbReference>
<evidence type="ECO:0000313" key="12">
    <source>
        <dbReference type="Proteomes" id="UP000031443"/>
    </source>
</evidence>
<organism evidence="11 12">
    <name type="scientific">Chelonia mydas</name>
    <name type="common">Green sea-turtle</name>
    <name type="synonym">Chelonia agassizi</name>
    <dbReference type="NCBI Taxonomy" id="8469"/>
    <lineage>
        <taxon>Eukaryota</taxon>
        <taxon>Metazoa</taxon>
        <taxon>Chordata</taxon>
        <taxon>Craniata</taxon>
        <taxon>Vertebrata</taxon>
        <taxon>Euteleostomi</taxon>
        <taxon>Archelosauria</taxon>
        <taxon>Testudinata</taxon>
        <taxon>Testudines</taxon>
        <taxon>Cryptodira</taxon>
        <taxon>Durocryptodira</taxon>
        <taxon>Americhelydia</taxon>
        <taxon>Chelonioidea</taxon>
        <taxon>Cheloniidae</taxon>
        <taxon>Chelonia</taxon>
    </lineage>
</organism>
<keyword evidence="4" id="KW-0633">Potassium transport</keyword>
<comment type="subcellular location">
    <subcellularLocation>
        <location evidence="1">Cell membrane</location>
        <topology evidence="1">Multi-pass membrane protein</topology>
    </subcellularLocation>
</comment>
<dbReference type="PRINTS" id="PR01588">
    <property type="entry name" value="THIKCHANNEL"/>
</dbReference>